<evidence type="ECO:0000313" key="11">
    <source>
        <dbReference type="Proteomes" id="UP001054801"/>
    </source>
</evidence>
<dbReference type="InterPro" id="IPR025857">
    <property type="entry name" value="MacB_PCD"/>
</dbReference>
<dbReference type="Proteomes" id="UP001054801">
    <property type="component" value="Chromosome"/>
</dbReference>
<feature type="transmembrane region" description="Helical" evidence="7">
    <location>
        <begin position="61"/>
        <end position="84"/>
    </location>
</feature>
<name>A0ABY3T302_9GAMM</name>
<keyword evidence="2" id="KW-1003">Cell membrane</keyword>
<evidence type="ECO:0000256" key="7">
    <source>
        <dbReference type="SAM" id="Phobius"/>
    </source>
</evidence>
<keyword evidence="11" id="KW-1185">Reference proteome</keyword>
<evidence type="ECO:0000256" key="2">
    <source>
        <dbReference type="ARBA" id="ARBA00022475"/>
    </source>
</evidence>
<comment type="subcellular location">
    <subcellularLocation>
        <location evidence="1">Cell membrane</location>
        <topology evidence="1">Multi-pass membrane protein</topology>
    </subcellularLocation>
</comment>
<evidence type="ECO:0000256" key="6">
    <source>
        <dbReference type="ARBA" id="ARBA00038076"/>
    </source>
</evidence>
<keyword evidence="5 7" id="KW-0472">Membrane</keyword>
<proteinExistence type="inferred from homology"/>
<dbReference type="RefSeq" id="WP_236499909.1">
    <property type="nucleotide sequence ID" value="NZ_CP091244.1"/>
</dbReference>
<dbReference type="InterPro" id="IPR003838">
    <property type="entry name" value="ABC3_permease_C"/>
</dbReference>
<dbReference type="InterPro" id="IPR050250">
    <property type="entry name" value="Macrolide_Exporter_MacB"/>
</dbReference>
<accession>A0ABY3T302</accession>
<feature type="domain" description="MacB-like periplasmic core" evidence="9">
    <location>
        <begin position="60"/>
        <end position="282"/>
    </location>
</feature>
<dbReference type="PANTHER" id="PTHR30572:SF4">
    <property type="entry name" value="ABC TRANSPORTER PERMEASE YTRF"/>
    <property type="match status" value="1"/>
</dbReference>
<dbReference type="EMBL" id="CP091244">
    <property type="protein sequence ID" value="UJS25170.1"/>
    <property type="molecule type" value="Genomic_DNA"/>
</dbReference>
<organism evidence="10 11">
    <name type="scientific">Thiothrix winogradskyi</name>
    <dbReference type="NCBI Taxonomy" id="96472"/>
    <lineage>
        <taxon>Bacteria</taxon>
        <taxon>Pseudomonadati</taxon>
        <taxon>Pseudomonadota</taxon>
        <taxon>Gammaproteobacteria</taxon>
        <taxon>Thiotrichales</taxon>
        <taxon>Thiotrichaceae</taxon>
        <taxon>Thiothrix</taxon>
    </lineage>
</organism>
<evidence type="ECO:0000313" key="10">
    <source>
        <dbReference type="EMBL" id="UJS25170.1"/>
    </source>
</evidence>
<feature type="transmembrane region" description="Helical" evidence="7">
    <location>
        <begin position="359"/>
        <end position="389"/>
    </location>
</feature>
<evidence type="ECO:0000256" key="4">
    <source>
        <dbReference type="ARBA" id="ARBA00022989"/>
    </source>
</evidence>
<evidence type="ECO:0000256" key="1">
    <source>
        <dbReference type="ARBA" id="ARBA00004651"/>
    </source>
</evidence>
<reference evidence="10" key="1">
    <citation type="journal article" date="2022" name="Microorganisms">
        <title>Two New Species of Filamentous Sulfur Bacteria of the Genus Thiothrix, Thiothrix winogradskyi sp. nov. and 'Candidatus Thiothrix sulfatifontis' sp. nov.</title>
        <authorList>
            <person name="Ravin N.V."/>
            <person name="Rossetti S."/>
            <person name="Beletsky A.V."/>
            <person name="Kadnikov V.V."/>
            <person name="Rudenko T.S."/>
            <person name="Smolyakov D.D."/>
            <person name="Moskvitina M.I."/>
            <person name="Gureeva M.V."/>
            <person name="Mardanov A.V."/>
            <person name="Grabovich M.Y."/>
        </authorList>
    </citation>
    <scope>NUCLEOTIDE SEQUENCE</scope>
    <source>
        <strain evidence="10">CT3</strain>
    </source>
</reference>
<evidence type="ECO:0000256" key="3">
    <source>
        <dbReference type="ARBA" id="ARBA00022692"/>
    </source>
</evidence>
<feature type="transmembrane region" description="Helical" evidence="7">
    <location>
        <begin position="313"/>
        <end position="338"/>
    </location>
</feature>
<comment type="similarity">
    <text evidence="6">Belongs to the ABC-4 integral membrane protein family.</text>
</comment>
<keyword evidence="3 7" id="KW-0812">Transmembrane</keyword>
<dbReference type="Pfam" id="PF02687">
    <property type="entry name" value="FtsX"/>
    <property type="match status" value="1"/>
</dbReference>
<keyword evidence="4 7" id="KW-1133">Transmembrane helix</keyword>
<evidence type="ECO:0000259" key="8">
    <source>
        <dbReference type="Pfam" id="PF02687"/>
    </source>
</evidence>
<dbReference type="PANTHER" id="PTHR30572">
    <property type="entry name" value="MEMBRANE COMPONENT OF TRANSPORTER-RELATED"/>
    <property type="match status" value="1"/>
</dbReference>
<sequence>MGIVGGGADYVFHGLAVWQYSGTAGGAAGSGRRLVGEVAMLLADYLHLATSSIRFSPMRSFLTALGIAVGIAAVVLLTALGGGVQHYVLQQFTQFGAHIIAINPGKSSTFGVSGAMVSNVRPLSIEDAESLRRIQGVETSVPMVQGNSPVEVGQLTRWTTVLGVNHETLQTWQLHLASGQFLPDDSANQARNMVVIGAKIRAELFPDRSPLGQHLRIGQERFRVIGVMESKGQILGFDMDDAVYIPVARALALFNREGLMEIDVLYQAGANEAAIIEQIKALLIQRHGTEDFTITSQSDMLKTLGSILDLLKAVVAGIGSISLLVGGVGILTIMSIAVNERTGEIGLLRALGASRQQVTYLFLLEAAALAGLGGVAGMLVGIGIAWLLHAVIPAMPVQIDWLYVLLAEAVAIVTGLLAGFAPAQRASALPPVEALRSE</sequence>
<evidence type="ECO:0000259" key="9">
    <source>
        <dbReference type="Pfam" id="PF12704"/>
    </source>
</evidence>
<gene>
    <name evidence="10" type="ORF">L2Y54_03795</name>
</gene>
<evidence type="ECO:0000256" key="5">
    <source>
        <dbReference type="ARBA" id="ARBA00023136"/>
    </source>
</evidence>
<protein>
    <submittedName>
        <fullName evidence="10">ABC transporter permease</fullName>
    </submittedName>
</protein>
<feature type="transmembrane region" description="Helical" evidence="7">
    <location>
        <begin position="401"/>
        <end position="421"/>
    </location>
</feature>
<feature type="domain" description="ABC3 transporter permease C-terminal" evidence="8">
    <location>
        <begin position="318"/>
        <end position="431"/>
    </location>
</feature>
<dbReference type="Pfam" id="PF12704">
    <property type="entry name" value="MacB_PCD"/>
    <property type="match status" value="1"/>
</dbReference>